<dbReference type="OrthoDB" id="636773at2759"/>
<reference evidence="1" key="1">
    <citation type="submission" date="2021-12" db="EMBL/GenBank/DDBJ databases">
        <authorList>
            <person name="Martin H S."/>
        </authorList>
    </citation>
    <scope>NUCLEOTIDE SEQUENCE</scope>
</reference>
<protein>
    <submittedName>
        <fullName evidence="1">Uncharacterized protein</fullName>
    </submittedName>
</protein>
<feature type="non-terminal residue" evidence="1">
    <location>
        <position position="101"/>
    </location>
</feature>
<sequence>MKGKAPRRRLLPFAVGKIFLRWIFTKAELLLFIYRVFWYATHIHSSMNSSVDFFESLIDEDGRFAEPNCQEPAQQAQRRRVNTVQRPRPLIQGRYETNLHI</sequence>
<proteinExistence type="predicted"/>
<gene>
    <name evidence="1" type="ORF">BINO364_LOCUS13505</name>
</gene>
<dbReference type="Proteomes" id="UP000838878">
    <property type="component" value="Chromosome 7"/>
</dbReference>
<name>A0A8J9VQS8_9NEOP</name>
<evidence type="ECO:0000313" key="2">
    <source>
        <dbReference type="Proteomes" id="UP000838878"/>
    </source>
</evidence>
<dbReference type="AlphaFoldDB" id="A0A8J9VQS8"/>
<accession>A0A8J9VQS8</accession>
<dbReference type="EMBL" id="OV170227">
    <property type="protein sequence ID" value="CAH0728263.1"/>
    <property type="molecule type" value="Genomic_DNA"/>
</dbReference>
<organism evidence="1 2">
    <name type="scientific">Brenthis ino</name>
    <name type="common">lesser marbled fritillary</name>
    <dbReference type="NCBI Taxonomy" id="405034"/>
    <lineage>
        <taxon>Eukaryota</taxon>
        <taxon>Metazoa</taxon>
        <taxon>Ecdysozoa</taxon>
        <taxon>Arthropoda</taxon>
        <taxon>Hexapoda</taxon>
        <taxon>Insecta</taxon>
        <taxon>Pterygota</taxon>
        <taxon>Neoptera</taxon>
        <taxon>Endopterygota</taxon>
        <taxon>Lepidoptera</taxon>
        <taxon>Glossata</taxon>
        <taxon>Ditrysia</taxon>
        <taxon>Papilionoidea</taxon>
        <taxon>Nymphalidae</taxon>
        <taxon>Heliconiinae</taxon>
        <taxon>Argynnini</taxon>
        <taxon>Brenthis</taxon>
    </lineage>
</organism>
<evidence type="ECO:0000313" key="1">
    <source>
        <dbReference type="EMBL" id="CAH0728263.1"/>
    </source>
</evidence>
<keyword evidence="2" id="KW-1185">Reference proteome</keyword>